<dbReference type="EMBL" id="MN740508">
    <property type="protein sequence ID" value="QHU30443.1"/>
    <property type="molecule type" value="Genomic_DNA"/>
</dbReference>
<reference evidence="1" key="1">
    <citation type="journal article" date="2020" name="Nature">
        <title>Giant virus diversity and host interactions through global metagenomics.</title>
        <authorList>
            <person name="Schulz F."/>
            <person name="Roux S."/>
            <person name="Paez-Espino D."/>
            <person name="Jungbluth S."/>
            <person name="Walsh D.A."/>
            <person name="Denef V.J."/>
            <person name="McMahon K.D."/>
            <person name="Konstantinidis K.T."/>
            <person name="Eloe-Fadrosh E.A."/>
            <person name="Kyrpides N.C."/>
            <person name="Woyke T."/>
        </authorList>
    </citation>
    <scope>NUCLEOTIDE SEQUENCE</scope>
    <source>
        <strain evidence="1">GVMAG-M-3300027833-11</strain>
    </source>
</reference>
<protein>
    <submittedName>
        <fullName evidence="1">Uncharacterized protein</fullName>
    </submittedName>
</protein>
<accession>A0A6C0LIS9</accession>
<organism evidence="1">
    <name type="scientific">viral metagenome</name>
    <dbReference type="NCBI Taxonomy" id="1070528"/>
    <lineage>
        <taxon>unclassified sequences</taxon>
        <taxon>metagenomes</taxon>
        <taxon>organismal metagenomes</taxon>
    </lineage>
</organism>
<proteinExistence type="predicted"/>
<evidence type="ECO:0000313" key="1">
    <source>
        <dbReference type="EMBL" id="QHU30443.1"/>
    </source>
</evidence>
<dbReference type="AlphaFoldDB" id="A0A6C0LIS9"/>
<name>A0A6C0LIS9_9ZZZZ</name>
<sequence>MIVSNLIRYYHIYYLLAGFARFARRGRLAAGGRLASTLTIASLTAEGALFSKSHLATRSVTAGGSTLSTASGGFDALTVSAFSRGSGLLGATTGFTSHWHDIHL</sequence>